<keyword evidence="7" id="KW-1185">Reference proteome</keyword>
<dbReference type="InterPro" id="IPR001190">
    <property type="entry name" value="SRCR"/>
</dbReference>
<dbReference type="SUPFAM" id="SSF56487">
    <property type="entry name" value="SRCR-like"/>
    <property type="match status" value="2"/>
</dbReference>
<dbReference type="STRING" id="56723.ENSLBEP00000031239"/>
<reference evidence="6" key="2">
    <citation type="submission" date="2025-09" db="UniProtKB">
        <authorList>
            <consortium name="Ensembl"/>
        </authorList>
    </citation>
    <scope>IDENTIFICATION</scope>
</reference>
<dbReference type="Ensembl" id="ENSLBET00000032661.1">
    <property type="protein sequence ID" value="ENSLBEP00000031239.1"/>
    <property type="gene ID" value="ENSLBEG00000023589.1"/>
</dbReference>
<dbReference type="GeneTree" id="ENSGT01120000273102"/>
<evidence type="ECO:0000313" key="6">
    <source>
        <dbReference type="Ensembl" id="ENSLBEP00000031239.1"/>
    </source>
</evidence>
<evidence type="ECO:0000256" key="2">
    <source>
        <dbReference type="ARBA" id="ARBA00022737"/>
    </source>
</evidence>
<dbReference type="SMART" id="SM00202">
    <property type="entry name" value="SR"/>
    <property type="match status" value="1"/>
</dbReference>
<evidence type="ECO:0000256" key="1">
    <source>
        <dbReference type="ARBA" id="ARBA00022729"/>
    </source>
</evidence>
<evidence type="ECO:0000256" key="4">
    <source>
        <dbReference type="PROSITE-ProRule" id="PRU00196"/>
    </source>
</evidence>
<feature type="disulfide bond" evidence="4">
    <location>
        <begin position="193"/>
        <end position="203"/>
    </location>
</feature>
<keyword evidence="3 4" id="KW-1015">Disulfide bond</keyword>
<reference evidence="6" key="1">
    <citation type="submission" date="2025-08" db="UniProtKB">
        <authorList>
            <consortium name="Ensembl"/>
        </authorList>
    </citation>
    <scope>IDENTIFICATION</scope>
</reference>
<dbReference type="PANTHER" id="PTHR19331:SF468">
    <property type="entry name" value="SCAVENGER RECEPTOR CYSTEINE-RICH TYPE 1 PROTEIN M160"/>
    <property type="match status" value="1"/>
</dbReference>
<name>A0A3Q3GI03_9LABR</name>
<protein>
    <recommendedName>
        <fullName evidence="5">SRCR domain-containing protein</fullName>
    </recommendedName>
</protein>
<feature type="domain" description="SRCR" evidence="5">
    <location>
        <begin position="128"/>
        <end position="232"/>
    </location>
</feature>
<sequence>MSKLSFTSFSAHKDARLVDGAGKCSGRLEMKCQGEWRALNIRNTGRQHKSLRLVGDSEICSGGAEVKSDQGWDSVLRTASTLRLKRCSAGSLAVVLHNFRNESRLEDCVSFMKEECRQAAGITCSKDTTLVKGPNRCSGKLQGEWRPVSHRHSWSLKEAAVVCRQLDCGSAVSTRRVERSAGLQHAWRFYSDCDGSERALTDCGTVKKWPSSSAVCVCVCVCALMSLTVACLAAAPASADQHNVTGGRGGLEG</sequence>
<evidence type="ECO:0000259" key="5">
    <source>
        <dbReference type="PROSITE" id="PS50287"/>
    </source>
</evidence>
<dbReference type="Pfam" id="PF00530">
    <property type="entry name" value="SRCR"/>
    <property type="match status" value="1"/>
</dbReference>
<accession>A0A3Q3GI03</accession>
<proteinExistence type="predicted"/>
<evidence type="ECO:0000313" key="7">
    <source>
        <dbReference type="Proteomes" id="UP000261660"/>
    </source>
</evidence>
<dbReference type="Proteomes" id="UP000261660">
    <property type="component" value="Unplaced"/>
</dbReference>
<comment type="caution">
    <text evidence="4">Lacks conserved residue(s) required for the propagation of feature annotation.</text>
</comment>
<dbReference type="Gene3D" id="3.10.250.10">
    <property type="entry name" value="SRCR-like domain"/>
    <property type="match status" value="1"/>
</dbReference>
<dbReference type="AlphaFoldDB" id="A0A3Q3GI03"/>
<dbReference type="PANTHER" id="PTHR19331">
    <property type="entry name" value="SCAVENGER RECEPTOR DOMAIN-CONTAINING"/>
    <property type="match status" value="1"/>
</dbReference>
<dbReference type="PRINTS" id="PR00258">
    <property type="entry name" value="SPERACTRCPTR"/>
</dbReference>
<dbReference type="InParanoid" id="A0A3Q3GI03"/>
<dbReference type="PROSITE" id="PS50287">
    <property type="entry name" value="SRCR_2"/>
    <property type="match status" value="2"/>
</dbReference>
<keyword evidence="2" id="KW-0677">Repeat</keyword>
<dbReference type="GO" id="GO:0009897">
    <property type="term" value="C:external side of plasma membrane"/>
    <property type="evidence" value="ECO:0007669"/>
    <property type="project" value="TreeGrafter"/>
</dbReference>
<evidence type="ECO:0000256" key="3">
    <source>
        <dbReference type="ARBA" id="ARBA00023157"/>
    </source>
</evidence>
<dbReference type="InterPro" id="IPR036772">
    <property type="entry name" value="SRCR-like_dom_sf"/>
</dbReference>
<organism evidence="6 7">
    <name type="scientific">Labrus bergylta</name>
    <name type="common">ballan wrasse</name>
    <dbReference type="NCBI Taxonomy" id="56723"/>
    <lineage>
        <taxon>Eukaryota</taxon>
        <taxon>Metazoa</taxon>
        <taxon>Chordata</taxon>
        <taxon>Craniata</taxon>
        <taxon>Vertebrata</taxon>
        <taxon>Euteleostomi</taxon>
        <taxon>Actinopterygii</taxon>
        <taxon>Neopterygii</taxon>
        <taxon>Teleostei</taxon>
        <taxon>Neoteleostei</taxon>
        <taxon>Acanthomorphata</taxon>
        <taxon>Eupercaria</taxon>
        <taxon>Labriformes</taxon>
        <taxon>Labridae</taxon>
        <taxon>Labrus</taxon>
    </lineage>
</organism>
<feature type="domain" description="SRCR" evidence="5">
    <location>
        <begin position="15"/>
        <end position="125"/>
    </location>
</feature>
<keyword evidence="1" id="KW-0732">Signal</keyword>